<gene>
    <name evidence="2" type="ORF">LKD34_07800</name>
</gene>
<organism evidence="2 3">
    <name type="scientific">Faecalibacterium hominis</name>
    <name type="common">ex Afrizal et al. 2022</name>
    <dbReference type="NCBI Taxonomy" id="2881265"/>
    <lineage>
        <taxon>Bacteria</taxon>
        <taxon>Bacillati</taxon>
        <taxon>Bacillota</taxon>
        <taxon>Clostridia</taxon>
        <taxon>Eubacteriales</taxon>
        <taxon>Oscillospiraceae</taxon>
        <taxon>Faecalibacterium</taxon>
    </lineage>
</organism>
<sequence>MKRNFVIGTAGVLIADILAILVLSHYQQTSAVRPQNKFAAQILQFHSTVDADEDGIDDQTDVRSFSPAMPFP</sequence>
<evidence type="ECO:0000256" key="1">
    <source>
        <dbReference type="SAM" id="Phobius"/>
    </source>
</evidence>
<name>A0ABS8FFT2_9FIRM</name>
<proteinExistence type="predicted"/>
<keyword evidence="1" id="KW-1133">Transmembrane helix</keyword>
<protein>
    <submittedName>
        <fullName evidence="2">Uncharacterized protein</fullName>
    </submittedName>
</protein>
<accession>A0ABS8FFT2</accession>
<reference evidence="2 3" key="1">
    <citation type="submission" date="2021-10" db="EMBL/GenBank/DDBJ databases">
        <title>Anaerobic single-cell dispensing facilitates the cultivation of human gut bacteria.</title>
        <authorList>
            <person name="Afrizal A."/>
        </authorList>
    </citation>
    <scope>NUCLEOTIDE SEQUENCE [LARGE SCALE GENOMIC DNA]</scope>
    <source>
        <strain evidence="2 3">CLA-AA-H223</strain>
    </source>
</reference>
<keyword evidence="1" id="KW-0812">Transmembrane</keyword>
<dbReference type="Proteomes" id="UP001199236">
    <property type="component" value="Unassembled WGS sequence"/>
</dbReference>
<feature type="transmembrane region" description="Helical" evidence="1">
    <location>
        <begin position="6"/>
        <end position="26"/>
    </location>
</feature>
<evidence type="ECO:0000313" key="2">
    <source>
        <dbReference type="EMBL" id="MCC2213394.1"/>
    </source>
</evidence>
<keyword evidence="3" id="KW-1185">Reference proteome</keyword>
<keyword evidence="1" id="KW-0472">Membrane</keyword>
<evidence type="ECO:0000313" key="3">
    <source>
        <dbReference type="Proteomes" id="UP001199236"/>
    </source>
</evidence>
<comment type="caution">
    <text evidence="2">The sequence shown here is derived from an EMBL/GenBank/DDBJ whole genome shotgun (WGS) entry which is preliminary data.</text>
</comment>
<dbReference type="EMBL" id="JAJEQO010000009">
    <property type="protein sequence ID" value="MCC2213394.1"/>
    <property type="molecule type" value="Genomic_DNA"/>
</dbReference>
<dbReference type="RefSeq" id="WP_227622635.1">
    <property type="nucleotide sequence ID" value="NZ_JAJEQO010000009.1"/>
</dbReference>